<organism evidence="2 3">
    <name type="scientific">Aldrovandia affinis</name>
    <dbReference type="NCBI Taxonomy" id="143900"/>
    <lineage>
        <taxon>Eukaryota</taxon>
        <taxon>Metazoa</taxon>
        <taxon>Chordata</taxon>
        <taxon>Craniata</taxon>
        <taxon>Vertebrata</taxon>
        <taxon>Euteleostomi</taxon>
        <taxon>Actinopterygii</taxon>
        <taxon>Neopterygii</taxon>
        <taxon>Teleostei</taxon>
        <taxon>Notacanthiformes</taxon>
        <taxon>Halosauridae</taxon>
        <taxon>Aldrovandia</taxon>
    </lineage>
</organism>
<keyword evidence="3" id="KW-1185">Reference proteome</keyword>
<gene>
    <name evidence="2" type="ORF">AAFF_G00151910</name>
</gene>
<name>A0AAD7W817_9TELE</name>
<evidence type="ECO:0000313" key="2">
    <source>
        <dbReference type="EMBL" id="KAJ8387641.1"/>
    </source>
</evidence>
<dbReference type="AlphaFoldDB" id="A0AAD7W817"/>
<protein>
    <submittedName>
        <fullName evidence="2">Uncharacterized protein</fullName>
    </submittedName>
</protein>
<dbReference type="EMBL" id="JAINUG010000208">
    <property type="protein sequence ID" value="KAJ8387641.1"/>
    <property type="molecule type" value="Genomic_DNA"/>
</dbReference>
<feature type="region of interest" description="Disordered" evidence="1">
    <location>
        <begin position="113"/>
        <end position="136"/>
    </location>
</feature>
<accession>A0AAD7W817</accession>
<feature type="region of interest" description="Disordered" evidence="1">
    <location>
        <begin position="200"/>
        <end position="225"/>
    </location>
</feature>
<proteinExistence type="predicted"/>
<sequence>MKPQEQAYFKGPVKLLQSQLEHIAQIAVFQRRQKDRTVAFFKHKSLELERRLKEVSPGQFQSSSSYRLSRPVAVTPPVTPRLRICTVRHPGSGEPMETFRDGRSHGLITPGSISSLSSPHDPAPRTPTNLLNTPHRPDPLTPNFFQFVPGIALHSPRPWASQYSATVSSLKVRFLQGERSGMKGLLGLLRHLSRRGSGYGQTLQLKHTGSFSTSHGRSSKKNKFN</sequence>
<evidence type="ECO:0000256" key="1">
    <source>
        <dbReference type="SAM" id="MobiDB-lite"/>
    </source>
</evidence>
<evidence type="ECO:0000313" key="3">
    <source>
        <dbReference type="Proteomes" id="UP001221898"/>
    </source>
</evidence>
<comment type="caution">
    <text evidence="2">The sequence shown here is derived from an EMBL/GenBank/DDBJ whole genome shotgun (WGS) entry which is preliminary data.</text>
</comment>
<feature type="compositionally biased region" description="Polar residues" evidence="1">
    <location>
        <begin position="201"/>
        <end position="216"/>
    </location>
</feature>
<dbReference type="Proteomes" id="UP001221898">
    <property type="component" value="Unassembled WGS sequence"/>
</dbReference>
<reference evidence="2" key="1">
    <citation type="journal article" date="2023" name="Science">
        <title>Genome structures resolve the early diversification of teleost fishes.</title>
        <authorList>
            <person name="Parey E."/>
            <person name="Louis A."/>
            <person name="Montfort J."/>
            <person name="Bouchez O."/>
            <person name="Roques C."/>
            <person name="Iampietro C."/>
            <person name="Lluch J."/>
            <person name="Castinel A."/>
            <person name="Donnadieu C."/>
            <person name="Desvignes T."/>
            <person name="Floi Bucao C."/>
            <person name="Jouanno E."/>
            <person name="Wen M."/>
            <person name="Mejri S."/>
            <person name="Dirks R."/>
            <person name="Jansen H."/>
            <person name="Henkel C."/>
            <person name="Chen W.J."/>
            <person name="Zahm M."/>
            <person name="Cabau C."/>
            <person name="Klopp C."/>
            <person name="Thompson A.W."/>
            <person name="Robinson-Rechavi M."/>
            <person name="Braasch I."/>
            <person name="Lecointre G."/>
            <person name="Bobe J."/>
            <person name="Postlethwait J.H."/>
            <person name="Berthelot C."/>
            <person name="Roest Crollius H."/>
            <person name="Guiguen Y."/>
        </authorList>
    </citation>
    <scope>NUCLEOTIDE SEQUENCE</scope>
    <source>
        <strain evidence="2">NC1722</strain>
    </source>
</reference>